<gene>
    <name evidence="2" type="ORF">AVDCRST_MAG13-4061</name>
</gene>
<name>A0A6J4TSJ4_9ACTN</name>
<sequence length="117" mass="13082">MADEHGDSPERHINIHFDPSEMAGHYANFANVSHSDYEFTVTFARVDHEVEDDEIPGVVVTRVNLSPRFMRELIDAMEDNYSKWRTREGIKSLPEWGGGPGGSGPDTGNGPEDLPRN</sequence>
<proteinExistence type="predicted"/>
<dbReference type="InterPro" id="IPR021857">
    <property type="entry name" value="DUF3467"/>
</dbReference>
<feature type="region of interest" description="Disordered" evidence="1">
    <location>
        <begin position="91"/>
        <end position="117"/>
    </location>
</feature>
<reference evidence="2" key="1">
    <citation type="submission" date="2020-02" db="EMBL/GenBank/DDBJ databases">
        <authorList>
            <person name="Meier V. D."/>
        </authorList>
    </citation>
    <scope>NUCLEOTIDE SEQUENCE</scope>
    <source>
        <strain evidence="2">AVDCRST_MAG13</strain>
    </source>
</reference>
<evidence type="ECO:0000313" key="2">
    <source>
        <dbReference type="EMBL" id="CAA9529764.1"/>
    </source>
</evidence>
<dbReference type="EMBL" id="CADCVO010000620">
    <property type="protein sequence ID" value="CAA9529764.1"/>
    <property type="molecule type" value="Genomic_DNA"/>
</dbReference>
<evidence type="ECO:0008006" key="3">
    <source>
        <dbReference type="Google" id="ProtNLM"/>
    </source>
</evidence>
<dbReference type="Pfam" id="PF11950">
    <property type="entry name" value="DUF3467"/>
    <property type="match status" value="1"/>
</dbReference>
<protein>
    <recommendedName>
        <fullName evidence="3">DUF3467 domain-containing protein</fullName>
    </recommendedName>
</protein>
<dbReference type="AlphaFoldDB" id="A0A6J4TSJ4"/>
<accession>A0A6J4TSJ4</accession>
<organism evidence="2">
    <name type="scientific">uncultured Solirubrobacteraceae bacterium</name>
    <dbReference type="NCBI Taxonomy" id="1162706"/>
    <lineage>
        <taxon>Bacteria</taxon>
        <taxon>Bacillati</taxon>
        <taxon>Actinomycetota</taxon>
        <taxon>Thermoleophilia</taxon>
        <taxon>Solirubrobacterales</taxon>
        <taxon>Solirubrobacteraceae</taxon>
        <taxon>environmental samples</taxon>
    </lineage>
</organism>
<feature type="compositionally biased region" description="Gly residues" evidence="1">
    <location>
        <begin position="96"/>
        <end position="107"/>
    </location>
</feature>
<evidence type="ECO:0000256" key="1">
    <source>
        <dbReference type="SAM" id="MobiDB-lite"/>
    </source>
</evidence>